<proteinExistence type="predicted"/>
<protein>
    <submittedName>
        <fullName evidence="1">Uncharacterized protein</fullName>
    </submittedName>
</protein>
<evidence type="ECO:0000313" key="2">
    <source>
        <dbReference type="Proteomes" id="UP000218387"/>
    </source>
</evidence>
<dbReference type="AlphaFoldDB" id="A0A2A5T8V4"/>
<gene>
    <name evidence="1" type="ORF">CPZ25_011650</name>
</gene>
<dbReference type="Proteomes" id="UP000218387">
    <property type="component" value="Chromosome"/>
</dbReference>
<reference evidence="1 2" key="1">
    <citation type="submission" date="2018-05" db="EMBL/GenBank/DDBJ databases">
        <title>Genome comparison of Eubacterium sp.</title>
        <authorList>
            <person name="Feng Y."/>
            <person name="Sanchez-Andrea I."/>
            <person name="Stams A.J.M."/>
            <person name="De Vos W.M."/>
        </authorList>
    </citation>
    <scope>NUCLEOTIDE SEQUENCE [LARGE SCALE GENOMIC DNA]</scope>
    <source>
        <strain evidence="1 2">YI</strain>
    </source>
</reference>
<evidence type="ECO:0000313" key="1">
    <source>
        <dbReference type="EMBL" id="QCT71952.1"/>
    </source>
</evidence>
<keyword evidence="2" id="KW-1185">Reference proteome</keyword>
<accession>A0A2A5T8V4</accession>
<name>A0A2A5T8V4_EUBML</name>
<dbReference type="EMBL" id="CP029487">
    <property type="protein sequence ID" value="QCT71952.1"/>
    <property type="molecule type" value="Genomic_DNA"/>
</dbReference>
<organism evidence="1 2">
    <name type="scientific">Eubacterium maltosivorans</name>
    <dbReference type="NCBI Taxonomy" id="2041044"/>
    <lineage>
        <taxon>Bacteria</taxon>
        <taxon>Bacillati</taxon>
        <taxon>Bacillota</taxon>
        <taxon>Clostridia</taxon>
        <taxon>Eubacteriales</taxon>
        <taxon>Eubacteriaceae</taxon>
        <taxon>Eubacterium</taxon>
    </lineage>
</organism>
<dbReference type="RefSeq" id="WP_096920480.1">
    <property type="nucleotide sequence ID" value="NZ_CP029487.1"/>
</dbReference>
<dbReference type="KEGG" id="emt:CPZ25_011650"/>
<sequence length="72" mass="8540">MSINKLSECVQWLADFMRSHPIVECRTVRGEAYKKGFSQRELREAKKILGLITDFTYNEKGQKVWQWRLGYA</sequence>